<dbReference type="Proteomes" id="UP001597237">
    <property type="component" value="Unassembled WGS sequence"/>
</dbReference>
<keyword evidence="2" id="KW-1185">Reference proteome</keyword>
<sequence length="73" mass="7867">MTQLITVKPVQGGWAVEAGLNAYPLVFLSGGHAERKARQLAQVVAAQGHDAEVRIHDRLSAPVGSFLYRADLN</sequence>
<dbReference type="RefSeq" id="WP_377283970.1">
    <property type="nucleotide sequence ID" value="NZ_JBHRSI010000010.1"/>
</dbReference>
<name>A0ABW4N0X9_9CAUL</name>
<proteinExistence type="predicted"/>
<reference evidence="2" key="1">
    <citation type="journal article" date="2019" name="Int. J. Syst. Evol. Microbiol.">
        <title>The Global Catalogue of Microorganisms (GCM) 10K type strain sequencing project: providing services to taxonomists for standard genome sequencing and annotation.</title>
        <authorList>
            <consortium name="The Broad Institute Genomics Platform"/>
            <consortium name="The Broad Institute Genome Sequencing Center for Infectious Disease"/>
            <person name="Wu L."/>
            <person name="Ma J."/>
        </authorList>
    </citation>
    <scope>NUCLEOTIDE SEQUENCE [LARGE SCALE GENOMIC DNA]</scope>
    <source>
        <strain evidence="2">DFY28</strain>
    </source>
</reference>
<organism evidence="1 2">
    <name type="scientific">Phenylobacterium terrae</name>
    <dbReference type="NCBI Taxonomy" id="2665495"/>
    <lineage>
        <taxon>Bacteria</taxon>
        <taxon>Pseudomonadati</taxon>
        <taxon>Pseudomonadota</taxon>
        <taxon>Alphaproteobacteria</taxon>
        <taxon>Caulobacterales</taxon>
        <taxon>Caulobacteraceae</taxon>
        <taxon>Phenylobacterium</taxon>
    </lineage>
</organism>
<evidence type="ECO:0000313" key="1">
    <source>
        <dbReference type="EMBL" id="MFD1783487.1"/>
    </source>
</evidence>
<comment type="caution">
    <text evidence="1">The sequence shown here is derived from an EMBL/GenBank/DDBJ whole genome shotgun (WGS) entry which is preliminary data.</text>
</comment>
<protein>
    <recommendedName>
        <fullName evidence="3">DUF2188 domain-containing protein</fullName>
    </recommendedName>
</protein>
<evidence type="ECO:0008006" key="3">
    <source>
        <dbReference type="Google" id="ProtNLM"/>
    </source>
</evidence>
<accession>A0ABW4N0X9</accession>
<evidence type="ECO:0000313" key="2">
    <source>
        <dbReference type="Proteomes" id="UP001597237"/>
    </source>
</evidence>
<dbReference type="EMBL" id="JBHUEY010000001">
    <property type="protein sequence ID" value="MFD1783487.1"/>
    <property type="molecule type" value="Genomic_DNA"/>
</dbReference>
<gene>
    <name evidence="1" type="ORF">ACFSC0_08800</name>
</gene>